<dbReference type="InterPro" id="IPR036116">
    <property type="entry name" value="FN3_sf"/>
</dbReference>
<keyword evidence="3" id="KW-0624">Polysaccharide degradation</keyword>
<keyword evidence="1" id="KW-0677">Repeat</keyword>
<evidence type="ECO:0000256" key="5">
    <source>
        <dbReference type="SAM" id="SignalP"/>
    </source>
</evidence>
<dbReference type="CDD" id="cd00063">
    <property type="entry name" value="FN3"/>
    <property type="match status" value="4"/>
</dbReference>
<dbReference type="Proteomes" id="UP000636960">
    <property type="component" value="Unassembled WGS sequence"/>
</dbReference>
<dbReference type="SUPFAM" id="SSF49265">
    <property type="entry name" value="Fibronectin type III"/>
    <property type="match status" value="2"/>
</dbReference>
<keyword evidence="5" id="KW-0732">Signal</keyword>
<accession>A0A919K5A3</accession>
<feature type="compositionally biased region" description="Pro residues" evidence="4">
    <location>
        <begin position="644"/>
        <end position="653"/>
    </location>
</feature>
<evidence type="ECO:0000313" key="7">
    <source>
        <dbReference type="EMBL" id="GIF00424.1"/>
    </source>
</evidence>
<feature type="domain" description="Fibronectin type-III" evidence="6">
    <location>
        <begin position="558"/>
        <end position="647"/>
    </location>
</feature>
<dbReference type="PANTHER" id="PTHR46708:SF2">
    <property type="entry name" value="FIBRONECTIN TYPE-III DOMAIN-CONTAINING PROTEIN"/>
    <property type="match status" value="1"/>
</dbReference>
<organism evidence="7 8">
    <name type="scientific">Paractinoplanes rishiriensis</name>
    <dbReference type="NCBI Taxonomy" id="1050105"/>
    <lineage>
        <taxon>Bacteria</taxon>
        <taxon>Bacillati</taxon>
        <taxon>Actinomycetota</taxon>
        <taxon>Actinomycetes</taxon>
        <taxon>Micromonosporales</taxon>
        <taxon>Micromonosporaceae</taxon>
        <taxon>Paractinoplanes</taxon>
    </lineage>
</organism>
<feature type="signal peptide" evidence="5">
    <location>
        <begin position="1"/>
        <end position="20"/>
    </location>
</feature>
<feature type="domain" description="Fibronectin type-III" evidence="6">
    <location>
        <begin position="370"/>
        <end position="463"/>
    </location>
</feature>
<protein>
    <recommendedName>
        <fullName evidence="6">Fibronectin type-III domain-containing protein</fullName>
    </recommendedName>
</protein>
<keyword evidence="8" id="KW-1185">Reference proteome</keyword>
<sequence length="740" mass="78390">MRAGRWLAGAAGLVALGALALVALPDRDGDAATPAVRPVPRLAAADLTGMFERYGDTGGQWTGGDNTASVALPDGRVAWLFSDTYLGAVQADHTRPRDAPFVHNTIVVQDGAGLRTLHGGAPGRPEPLVGPVGKVYYWAQDGVVAGDTLQVFYNRYRRDGTGLWDFTLTGSALAVFGLPGLDLRKVADLPLGDTIAWGSAILSDQGHTYVYGAERTADALRFGHVARARDLAGAWEFWDGQGWTGAAQRSARMLSGVATGFSVQRAGDGYLLVTTEGNLPFNPSIVAYTGPAPTGPWTGPLHLHTPAEVTGESGRVSYDARLHPALARAGQLLISYNVNSLDENSAYADARIYRPRFVEVPWPPAPATVDVAAPAGLVAAVNDAQPTLRWQAVPGASRYWIHERDVTAGQTHPARRPEPVSGTRADAGLLKEGHAYEFRVTAERAGTESPPSPAVTATRTRPVVPEGLAARALPSGRIALTWSDPGAHLWYWLDQRDASTGGPWRRHDFPIDRPRGFTTVPLLHGHTYEFRIAAIGPAGESGPSAVARATARYAAPSAPTGLRVTPGDGQVSLTWSAGNGEAAFWVYHRDLTAGERRFTRGAFLVDRPQAVVGMLKNGHAYEFRVATVRHGAEGPPSGTVRATPAPPRPPAPPDLKATATAPGTLTLTWKPLGPGVHYWVYYRDLTAGDRDLTKAAFPTISPPALQPGLVPGHDYEVTVSAANAAGEGSSATPVRVTVTG</sequence>
<comment type="caution">
    <text evidence="7">The sequence shown here is derived from an EMBL/GenBank/DDBJ whole genome shotgun (WGS) entry which is preliminary data.</text>
</comment>
<feature type="region of interest" description="Disordered" evidence="4">
    <location>
        <begin position="630"/>
        <end position="657"/>
    </location>
</feature>
<dbReference type="AlphaFoldDB" id="A0A919K5A3"/>
<dbReference type="PANTHER" id="PTHR46708">
    <property type="entry name" value="TENASCIN"/>
    <property type="match status" value="1"/>
</dbReference>
<evidence type="ECO:0000256" key="3">
    <source>
        <dbReference type="ARBA" id="ARBA00023326"/>
    </source>
</evidence>
<dbReference type="GO" id="GO:0016798">
    <property type="term" value="F:hydrolase activity, acting on glycosyl bonds"/>
    <property type="evidence" value="ECO:0007669"/>
    <property type="project" value="UniProtKB-KW"/>
</dbReference>
<dbReference type="RefSeq" id="WP_203788237.1">
    <property type="nucleotide sequence ID" value="NZ_BOMV01000083.1"/>
</dbReference>
<evidence type="ECO:0000256" key="4">
    <source>
        <dbReference type="SAM" id="MobiDB-lite"/>
    </source>
</evidence>
<dbReference type="Pfam" id="PF00041">
    <property type="entry name" value="fn3"/>
    <property type="match status" value="1"/>
</dbReference>
<keyword evidence="2" id="KW-0378">Hydrolase</keyword>
<feature type="domain" description="Fibronectin type-III" evidence="6">
    <location>
        <begin position="464"/>
        <end position="557"/>
    </location>
</feature>
<dbReference type="InterPro" id="IPR050991">
    <property type="entry name" value="ECM_Regulatory_Proteins"/>
</dbReference>
<proteinExistence type="predicted"/>
<dbReference type="InterPro" id="IPR003961">
    <property type="entry name" value="FN3_dom"/>
</dbReference>
<evidence type="ECO:0000313" key="8">
    <source>
        <dbReference type="Proteomes" id="UP000636960"/>
    </source>
</evidence>
<keyword evidence="2" id="KW-0326">Glycosidase</keyword>
<dbReference type="InterPro" id="IPR013783">
    <property type="entry name" value="Ig-like_fold"/>
</dbReference>
<evidence type="ECO:0000259" key="6">
    <source>
        <dbReference type="PROSITE" id="PS50853"/>
    </source>
</evidence>
<dbReference type="GO" id="GO:0000272">
    <property type="term" value="P:polysaccharide catabolic process"/>
    <property type="evidence" value="ECO:0007669"/>
    <property type="project" value="UniProtKB-KW"/>
</dbReference>
<dbReference type="Gene3D" id="2.60.40.10">
    <property type="entry name" value="Immunoglobulins"/>
    <property type="match status" value="4"/>
</dbReference>
<dbReference type="EMBL" id="BOMV01000083">
    <property type="protein sequence ID" value="GIF00424.1"/>
    <property type="molecule type" value="Genomic_DNA"/>
</dbReference>
<feature type="domain" description="Fibronectin type-III" evidence="6">
    <location>
        <begin position="651"/>
        <end position="740"/>
    </location>
</feature>
<name>A0A919K5A3_9ACTN</name>
<gene>
    <name evidence="7" type="ORF">Ari01nite_78880</name>
</gene>
<evidence type="ECO:0000256" key="2">
    <source>
        <dbReference type="ARBA" id="ARBA00023295"/>
    </source>
</evidence>
<feature type="chain" id="PRO_5038853999" description="Fibronectin type-III domain-containing protein" evidence="5">
    <location>
        <begin position="21"/>
        <end position="740"/>
    </location>
</feature>
<reference evidence="7" key="1">
    <citation type="submission" date="2021-01" db="EMBL/GenBank/DDBJ databases">
        <title>Whole genome shotgun sequence of Actinoplanes rishiriensis NBRC 108556.</title>
        <authorList>
            <person name="Komaki H."/>
            <person name="Tamura T."/>
        </authorList>
    </citation>
    <scope>NUCLEOTIDE SEQUENCE</scope>
    <source>
        <strain evidence="7">NBRC 108556</strain>
    </source>
</reference>
<dbReference type="PROSITE" id="PS50853">
    <property type="entry name" value="FN3"/>
    <property type="match status" value="4"/>
</dbReference>
<dbReference type="SMART" id="SM00060">
    <property type="entry name" value="FN3"/>
    <property type="match status" value="4"/>
</dbReference>
<evidence type="ECO:0000256" key="1">
    <source>
        <dbReference type="ARBA" id="ARBA00022737"/>
    </source>
</evidence>
<keyword evidence="3" id="KW-0119">Carbohydrate metabolism</keyword>